<sequence length="74" mass="8817">MLPDASRWRSAANYEHVDTLSASDLAWEWLRRNEGYDRDYEALSDPGADREQLTEKIRQHWGLRFRRRSSPRPA</sequence>
<accession>A0ABV2IYL0</accession>
<dbReference type="EMBL" id="JBEPMB010000002">
    <property type="protein sequence ID" value="MET3613523.1"/>
    <property type="molecule type" value="Genomic_DNA"/>
</dbReference>
<feature type="domain" description="Transcriptional regulator-like" evidence="1">
    <location>
        <begin position="7"/>
        <end position="66"/>
    </location>
</feature>
<gene>
    <name evidence="2" type="ORF">ABID16_001852</name>
</gene>
<protein>
    <recommendedName>
        <fullName evidence="1">Transcriptional regulator-like domain-containing protein</fullName>
    </recommendedName>
</protein>
<organism evidence="2 3">
    <name type="scientific">Rhizobium aquaticum</name>
    <dbReference type="NCBI Taxonomy" id="1549636"/>
    <lineage>
        <taxon>Bacteria</taxon>
        <taxon>Pseudomonadati</taxon>
        <taxon>Pseudomonadota</taxon>
        <taxon>Alphaproteobacteria</taxon>
        <taxon>Hyphomicrobiales</taxon>
        <taxon>Rhizobiaceae</taxon>
        <taxon>Rhizobium/Agrobacterium group</taxon>
        <taxon>Rhizobium</taxon>
    </lineage>
</organism>
<dbReference type="Proteomes" id="UP001549047">
    <property type="component" value="Unassembled WGS sequence"/>
</dbReference>
<evidence type="ECO:0000259" key="1">
    <source>
        <dbReference type="Pfam" id="PF20109"/>
    </source>
</evidence>
<dbReference type="RefSeq" id="WP_354556056.1">
    <property type="nucleotide sequence ID" value="NZ_JBEPMB010000002.1"/>
</dbReference>
<proteinExistence type="predicted"/>
<evidence type="ECO:0000313" key="3">
    <source>
        <dbReference type="Proteomes" id="UP001549047"/>
    </source>
</evidence>
<dbReference type="InterPro" id="IPR045465">
    <property type="entry name" value="Trans_reg_dom"/>
</dbReference>
<name>A0ABV2IYL0_9HYPH</name>
<reference evidence="2 3" key="1">
    <citation type="submission" date="2024-06" db="EMBL/GenBank/DDBJ databases">
        <title>Genomic Encyclopedia of Type Strains, Phase IV (KMG-IV): sequencing the most valuable type-strain genomes for metagenomic binning, comparative biology and taxonomic classification.</title>
        <authorList>
            <person name="Goeker M."/>
        </authorList>
    </citation>
    <scope>NUCLEOTIDE SEQUENCE [LARGE SCALE GENOMIC DNA]</scope>
    <source>
        <strain evidence="2 3">DSM 29780</strain>
    </source>
</reference>
<keyword evidence="3" id="KW-1185">Reference proteome</keyword>
<comment type="caution">
    <text evidence="2">The sequence shown here is derived from an EMBL/GenBank/DDBJ whole genome shotgun (WGS) entry which is preliminary data.</text>
</comment>
<dbReference type="Pfam" id="PF20109">
    <property type="entry name" value="Trans_reg_dom"/>
    <property type="match status" value="1"/>
</dbReference>
<evidence type="ECO:0000313" key="2">
    <source>
        <dbReference type="EMBL" id="MET3613523.1"/>
    </source>
</evidence>